<dbReference type="EMBL" id="JBBNAF010000012">
    <property type="protein sequence ID" value="KAK9092546.1"/>
    <property type="molecule type" value="Genomic_DNA"/>
</dbReference>
<gene>
    <name evidence="1" type="ORF">Syun_027457</name>
</gene>
<proteinExistence type="predicted"/>
<evidence type="ECO:0000313" key="1">
    <source>
        <dbReference type="EMBL" id="KAK9092546.1"/>
    </source>
</evidence>
<keyword evidence="2" id="KW-1185">Reference proteome</keyword>
<sequence>MNSNTSDFIPGHQKRRRMSAYILVRPGCTENRERRASWSISVRKSAANGIHDRPRYLKQESVDRLQSGCSTRHHLLELLVRLIAFLSLENDR</sequence>
<comment type="caution">
    <text evidence="1">The sequence shown here is derived from an EMBL/GenBank/DDBJ whole genome shotgun (WGS) entry which is preliminary data.</text>
</comment>
<protein>
    <submittedName>
        <fullName evidence="1">Uncharacterized protein</fullName>
    </submittedName>
</protein>
<organism evidence="1 2">
    <name type="scientific">Stephania yunnanensis</name>
    <dbReference type="NCBI Taxonomy" id="152371"/>
    <lineage>
        <taxon>Eukaryota</taxon>
        <taxon>Viridiplantae</taxon>
        <taxon>Streptophyta</taxon>
        <taxon>Embryophyta</taxon>
        <taxon>Tracheophyta</taxon>
        <taxon>Spermatophyta</taxon>
        <taxon>Magnoliopsida</taxon>
        <taxon>Ranunculales</taxon>
        <taxon>Menispermaceae</taxon>
        <taxon>Menispermoideae</taxon>
        <taxon>Cissampelideae</taxon>
        <taxon>Stephania</taxon>
    </lineage>
</organism>
<evidence type="ECO:0000313" key="2">
    <source>
        <dbReference type="Proteomes" id="UP001420932"/>
    </source>
</evidence>
<name>A0AAP0EFQ4_9MAGN</name>
<dbReference type="AlphaFoldDB" id="A0AAP0EFQ4"/>
<reference evidence="1 2" key="1">
    <citation type="submission" date="2024-01" db="EMBL/GenBank/DDBJ databases">
        <title>Genome assemblies of Stephania.</title>
        <authorList>
            <person name="Yang L."/>
        </authorList>
    </citation>
    <scope>NUCLEOTIDE SEQUENCE [LARGE SCALE GENOMIC DNA]</scope>
    <source>
        <strain evidence="1">YNDBR</strain>
        <tissue evidence="1">Leaf</tissue>
    </source>
</reference>
<dbReference type="Proteomes" id="UP001420932">
    <property type="component" value="Unassembled WGS sequence"/>
</dbReference>
<accession>A0AAP0EFQ4</accession>